<dbReference type="AlphaFoldDB" id="A0A0E9Q7X6"/>
<reference evidence="1" key="1">
    <citation type="submission" date="2014-11" db="EMBL/GenBank/DDBJ databases">
        <authorList>
            <person name="Amaro Gonzalez C."/>
        </authorList>
    </citation>
    <scope>NUCLEOTIDE SEQUENCE</scope>
</reference>
<evidence type="ECO:0000313" key="1">
    <source>
        <dbReference type="EMBL" id="JAH12834.1"/>
    </source>
</evidence>
<reference evidence="1" key="2">
    <citation type="journal article" date="2015" name="Fish Shellfish Immunol.">
        <title>Early steps in the European eel (Anguilla anguilla)-Vibrio vulnificus interaction in the gills: Role of the RtxA13 toxin.</title>
        <authorList>
            <person name="Callol A."/>
            <person name="Pajuelo D."/>
            <person name="Ebbesson L."/>
            <person name="Teles M."/>
            <person name="MacKenzie S."/>
            <person name="Amaro C."/>
        </authorList>
    </citation>
    <scope>NUCLEOTIDE SEQUENCE</scope>
</reference>
<accession>A0A0E9Q7X6</accession>
<name>A0A0E9Q7X6_ANGAN</name>
<dbReference type="EMBL" id="GBXM01095743">
    <property type="protein sequence ID" value="JAH12834.1"/>
    <property type="molecule type" value="Transcribed_RNA"/>
</dbReference>
<proteinExistence type="predicted"/>
<organism evidence="1">
    <name type="scientific">Anguilla anguilla</name>
    <name type="common">European freshwater eel</name>
    <name type="synonym">Muraena anguilla</name>
    <dbReference type="NCBI Taxonomy" id="7936"/>
    <lineage>
        <taxon>Eukaryota</taxon>
        <taxon>Metazoa</taxon>
        <taxon>Chordata</taxon>
        <taxon>Craniata</taxon>
        <taxon>Vertebrata</taxon>
        <taxon>Euteleostomi</taxon>
        <taxon>Actinopterygii</taxon>
        <taxon>Neopterygii</taxon>
        <taxon>Teleostei</taxon>
        <taxon>Anguilliformes</taxon>
        <taxon>Anguillidae</taxon>
        <taxon>Anguilla</taxon>
    </lineage>
</organism>
<sequence length="85" mass="9794">MHNDCMRRRFSWSCCFLSMNGRNASFLLSTRHRGPSLKTVGAEYRRWNFTQISKSILITRHAILLNLITSFSVHVPSPLGILKSE</sequence>
<protein>
    <submittedName>
        <fullName evidence="1">Uncharacterized protein</fullName>
    </submittedName>
</protein>